<name>Q9A9F3_CAUVC</name>
<dbReference type="EnsemblBacteria" id="AAK23019">
    <property type="protein sequence ID" value="AAK23019"/>
    <property type="gene ID" value="CC_1035"/>
</dbReference>
<evidence type="ECO:0000256" key="1">
    <source>
        <dbReference type="SAM" id="MobiDB-lite"/>
    </source>
</evidence>
<dbReference type="PATRIC" id="fig|190650.5.peg.1051"/>
<organism evidence="2 3">
    <name type="scientific">Caulobacter vibrioides (strain ATCC 19089 / CIP 103742 / CB 15)</name>
    <name type="common">Caulobacter crescentus</name>
    <dbReference type="NCBI Taxonomy" id="190650"/>
    <lineage>
        <taxon>Bacteria</taxon>
        <taxon>Pseudomonadati</taxon>
        <taxon>Pseudomonadota</taxon>
        <taxon>Alphaproteobacteria</taxon>
        <taxon>Caulobacterales</taxon>
        <taxon>Caulobacteraceae</taxon>
        <taxon>Caulobacter</taxon>
    </lineage>
</organism>
<dbReference type="AlphaFoldDB" id="Q9A9F3"/>
<dbReference type="Pfam" id="PF06577">
    <property type="entry name" value="EipA"/>
    <property type="match status" value="1"/>
</dbReference>
<dbReference type="SMR" id="Q9A9F3"/>
<dbReference type="BioCyc" id="CAULO:CC1035-MONOMER"/>
<evidence type="ECO:0000313" key="3">
    <source>
        <dbReference type="Proteomes" id="UP000001816"/>
    </source>
</evidence>
<protein>
    <recommendedName>
        <fullName evidence="4">DUF1134 domain-containing protein</fullName>
    </recommendedName>
</protein>
<keyword evidence="3" id="KW-1185">Reference proteome</keyword>
<gene>
    <name evidence="2" type="ordered locus">CC_1035</name>
</gene>
<accession>Q9A9F3</accession>
<dbReference type="eggNOG" id="COG5400">
    <property type="taxonomic scope" value="Bacteria"/>
</dbReference>
<dbReference type="PIRSF" id="PIRSF033924">
    <property type="entry name" value="UCP033924"/>
    <property type="match status" value="1"/>
</dbReference>
<evidence type="ECO:0000313" key="2">
    <source>
        <dbReference type="EMBL" id="AAK23019.1"/>
    </source>
</evidence>
<dbReference type="Proteomes" id="UP000001816">
    <property type="component" value="Chromosome"/>
</dbReference>
<dbReference type="PIR" id="G87377">
    <property type="entry name" value="G87377"/>
</dbReference>
<evidence type="ECO:0008006" key="4">
    <source>
        <dbReference type="Google" id="ProtNLM"/>
    </source>
</evidence>
<proteinExistence type="predicted"/>
<feature type="compositionally biased region" description="Pro residues" evidence="1">
    <location>
        <begin position="29"/>
        <end position="48"/>
    </location>
</feature>
<sequence>MSAVASEALARQRITSEQLPPAQPITDPNAPPPAPQETYAPPPPPPEAAPASSGMTPTYDTGRVQTYSADEMIRATSDFLGVTAESAGAAIEKVFKDKGQPTGYIAGEEGSGAFIAGLRYGRGLLYMKGRPTLEVFWQGPTIGWDWGGNASRVFTLCYDLQYPDAIFRRFPGVEGSAYLVGGLGVNYQKADEITLAPIRAGVGLRLGANVGYLGYSRQRRRLPF</sequence>
<dbReference type="InterPro" id="IPR008325">
    <property type="entry name" value="EipA-like"/>
</dbReference>
<reference evidence="2 3" key="1">
    <citation type="journal article" date="2001" name="Proc. Natl. Acad. Sci. U.S.A.">
        <title>Complete genome sequence of Caulobacter crescentus.</title>
        <authorList>
            <person name="Nierman W.C."/>
            <person name="Feldblyum T.V."/>
            <person name="Laub M.T."/>
            <person name="Paulsen I.T."/>
            <person name="Nelson K.E."/>
            <person name="Eisen J.A."/>
            <person name="Heidelberg J.F."/>
            <person name="Alley M.R."/>
            <person name="Ohta N."/>
            <person name="Maddock J.R."/>
            <person name="Potocka I."/>
            <person name="Nelson W.C."/>
            <person name="Newton A."/>
            <person name="Stephens C."/>
            <person name="Phadke N.D."/>
            <person name="Ely B."/>
            <person name="DeBoy R.T."/>
            <person name="Dodson R.J."/>
            <person name="Durkin A.S."/>
            <person name="Gwinn M.L."/>
            <person name="Haft D.H."/>
            <person name="Kolonay J.F."/>
            <person name="Smit J."/>
            <person name="Craven M.B."/>
            <person name="Khouri H."/>
            <person name="Shetty J."/>
            <person name="Berry K."/>
            <person name="Utterback T."/>
            <person name="Tran K."/>
            <person name="Wolf A."/>
            <person name="Vamathevan J."/>
            <person name="Ermolaeva M."/>
            <person name="White O."/>
            <person name="Salzberg S.L."/>
            <person name="Venter J.C."/>
            <person name="Shapiro L."/>
            <person name="Fraser C.M."/>
        </authorList>
    </citation>
    <scope>NUCLEOTIDE SEQUENCE [LARGE SCALE GENOMIC DNA]</scope>
    <source>
        <strain evidence="3">ATCC 19089 / CB15</strain>
    </source>
</reference>
<dbReference type="STRING" id="190650.CC_1035"/>
<dbReference type="KEGG" id="ccr:CC_1035"/>
<dbReference type="HOGENOM" id="CLU_077638_1_0_5"/>
<feature type="region of interest" description="Disordered" evidence="1">
    <location>
        <begin position="1"/>
        <end position="61"/>
    </location>
</feature>
<dbReference type="EMBL" id="AE005673">
    <property type="protein sequence ID" value="AAK23019.1"/>
    <property type="molecule type" value="Genomic_DNA"/>
</dbReference>